<proteinExistence type="predicted"/>
<dbReference type="InterPro" id="IPR029063">
    <property type="entry name" value="SAM-dependent_MTases_sf"/>
</dbReference>
<dbReference type="Pfam" id="PF08241">
    <property type="entry name" value="Methyltransf_11"/>
    <property type="match status" value="1"/>
</dbReference>
<accession>A0A9X3DAW5</accession>
<name>A0A9X3DAW5_9ACTN</name>
<gene>
    <name evidence="2" type="ORF">OSB52_22915</name>
</gene>
<keyword evidence="2" id="KW-0489">Methyltransferase</keyword>
<dbReference type="AlphaFoldDB" id="A0A9X3DAW5"/>
<dbReference type="SUPFAM" id="SSF53335">
    <property type="entry name" value="S-adenosyl-L-methionine-dependent methyltransferases"/>
    <property type="match status" value="1"/>
</dbReference>
<dbReference type="EMBL" id="JAPKFM010000036">
    <property type="protein sequence ID" value="MCX2966931.1"/>
    <property type="molecule type" value="Genomic_DNA"/>
</dbReference>
<evidence type="ECO:0000259" key="1">
    <source>
        <dbReference type="Pfam" id="PF08241"/>
    </source>
</evidence>
<organism evidence="2 3">
    <name type="scientific">Gordonia aquimaris</name>
    <dbReference type="NCBI Taxonomy" id="2984863"/>
    <lineage>
        <taxon>Bacteria</taxon>
        <taxon>Bacillati</taxon>
        <taxon>Actinomycetota</taxon>
        <taxon>Actinomycetes</taxon>
        <taxon>Mycobacteriales</taxon>
        <taxon>Gordoniaceae</taxon>
        <taxon>Gordonia</taxon>
    </lineage>
</organism>
<dbReference type="Proteomes" id="UP001143347">
    <property type="component" value="Unassembled WGS sequence"/>
</dbReference>
<dbReference type="Gene3D" id="3.40.50.150">
    <property type="entry name" value="Vaccinia Virus protein VP39"/>
    <property type="match status" value="1"/>
</dbReference>
<keyword evidence="3" id="KW-1185">Reference proteome</keyword>
<feature type="domain" description="Methyltransferase type 11" evidence="1">
    <location>
        <begin position="52"/>
        <end position="143"/>
    </location>
</feature>
<dbReference type="PANTHER" id="PTHR43591">
    <property type="entry name" value="METHYLTRANSFERASE"/>
    <property type="match status" value="1"/>
</dbReference>
<evidence type="ECO:0000313" key="3">
    <source>
        <dbReference type="Proteomes" id="UP001143347"/>
    </source>
</evidence>
<dbReference type="CDD" id="cd02440">
    <property type="entry name" value="AdoMet_MTases"/>
    <property type="match status" value="1"/>
</dbReference>
<evidence type="ECO:0000313" key="2">
    <source>
        <dbReference type="EMBL" id="MCX2966931.1"/>
    </source>
</evidence>
<dbReference type="GO" id="GO:0032259">
    <property type="term" value="P:methylation"/>
    <property type="evidence" value="ECO:0007669"/>
    <property type="project" value="UniProtKB-KW"/>
</dbReference>
<sequence>MTIDSITTDTAIKQRHRAMWASGDYPAVADVIADLGPRLVTATGIGADDKVVDIAAGAGNVAVPAARTGAHVVATDLTPELLATGESRFPDLGIVWRTADAEDLPFDDDAFDVAVSCVGVMFAPHHQECADELARVTRPGGRIGLINWTPTGFIGELFTVMKPYAPPPPPGAKPGVLWGDATHVAGLFGERVTDLTATTATLEVTAFADGAAFRDFFKASYGPTIAAYRTVGDDTDRAAELDAAIAGLADSHLNDGVMRWEYLQVTATVTG</sequence>
<dbReference type="GO" id="GO:0008757">
    <property type="term" value="F:S-adenosylmethionine-dependent methyltransferase activity"/>
    <property type="evidence" value="ECO:0007669"/>
    <property type="project" value="InterPro"/>
</dbReference>
<dbReference type="RefSeq" id="WP_266063655.1">
    <property type="nucleotide sequence ID" value="NZ_JAPKFM010000036.1"/>
</dbReference>
<protein>
    <submittedName>
        <fullName evidence="2">Class I SAM-dependent methyltransferase</fullName>
    </submittedName>
</protein>
<dbReference type="InterPro" id="IPR013216">
    <property type="entry name" value="Methyltransf_11"/>
</dbReference>
<keyword evidence="2" id="KW-0808">Transferase</keyword>
<dbReference type="PANTHER" id="PTHR43591:SF24">
    <property type="entry name" value="2-METHOXY-6-POLYPRENYL-1,4-BENZOQUINOL METHYLASE, MITOCHONDRIAL"/>
    <property type="match status" value="1"/>
</dbReference>
<reference evidence="2" key="1">
    <citation type="submission" date="2022-10" db="EMBL/GenBank/DDBJ databases">
        <title>WGS of marine actinomycetes from Thailand.</title>
        <authorList>
            <person name="Thawai C."/>
        </authorList>
    </citation>
    <scope>NUCLEOTIDE SEQUENCE</scope>
    <source>
        <strain evidence="2">SW21</strain>
    </source>
</reference>
<comment type="caution">
    <text evidence="2">The sequence shown here is derived from an EMBL/GenBank/DDBJ whole genome shotgun (WGS) entry which is preliminary data.</text>
</comment>